<evidence type="ECO:0000313" key="8">
    <source>
        <dbReference type="EMBL" id="OWF50363.1"/>
    </source>
</evidence>
<evidence type="ECO:0000256" key="3">
    <source>
        <dbReference type="ARBA" id="ARBA00022525"/>
    </source>
</evidence>
<keyword evidence="4" id="KW-1015">Disulfide bond</keyword>
<evidence type="ECO:0000256" key="4">
    <source>
        <dbReference type="ARBA" id="ARBA00023157"/>
    </source>
</evidence>
<dbReference type="InterPro" id="IPR001545">
    <property type="entry name" value="Gonadotropin_bsu"/>
</dbReference>
<reference evidence="7" key="2">
    <citation type="submission" date="2018-03" db="EMBL/GenBank/DDBJ databases">
        <title>Identification and characterization of neuropeptides by transcriptome and proteome analyses in a bivalve mollusc Patinopecten yessoensis.</title>
        <authorList>
            <person name="Zhang M."/>
            <person name="Wang Y."/>
            <person name="Li Y."/>
            <person name="Li W."/>
            <person name="Li R."/>
            <person name="Xie X."/>
            <person name="Wang S."/>
            <person name="Hu X."/>
            <person name="Zhang L."/>
            <person name="Bao Z."/>
        </authorList>
    </citation>
    <scope>NUCLEOTIDE SEQUENCE</scope>
    <source>
        <tissue evidence="7">Ganglion</tissue>
    </source>
</reference>
<dbReference type="AlphaFoldDB" id="A0A210QNP5"/>
<evidence type="ECO:0000313" key="7">
    <source>
        <dbReference type="EMBL" id="AXN93493.1"/>
    </source>
</evidence>
<dbReference type="Pfam" id="PF00007">
    <property type="entry name" value="Cys_knot"/>
    <property type="match status" value="1"/>
</dbReference>
<dbReference type="EMBL" id="NEDP02002617">
    <property type="protein sequence ID" value="OWF50363.1"/>
    <property type="molecule type" value="Genomic_DNA"/>
</dbReference>
<dbReference type="GO" id="GO:0007186">
    <property type="term" value="P:G protein-coupled receptor signaling pathway"/>
    <property type="evidence" value="ECO:0007669"/>
    <property type="project" value="TreeGrafter"/>
</dbReference>
<dbReference type="PANTHER" id="PTHR11515:SF13">
    <property type="entry name" value="GLYCOPROTEIN HORMONE BETA 5, ISOFORM A"/>
    <property type="match status" value="1"/>
</dbReference>
<keyword evidence="5" id="KW-0732">Signal</keyword>
<evidence type="ECO:0000259" key="6">
    <source>
        <dbReference type="Pfam" id="PF00007"/>
    </source>
</evidence>
<name>A0A210QNP5_MIZYE</name>
<evidence type="ECO:0000256" key="5">
    <source>
        <dbReference type="SAM" id="SignalP"/>
    </source>
</evidence>
<dbReference type="GO" id="GO:0005737">
    <property type="term" value="C:cytoplasm"/>
    <property type="evidence" value="ECO:0007669"/>
    <property type="project" value="TreeGrafter"/>
</dbReference>
<keyword evidence="9" id="KW-1185">Reference proteome</keyword>
<dbReference type="GO" id="GO:0005179">
    <property type="term" value="F:hormone activity"/>
    <property type="evidence" value="ECO:0007669"/>
    <property type="project" value="InterPro"/>
</dbReference>
<dbReference type="InterPro" id="IPR029034">
    <property type="entry name" value="Cystine-knot_cytokine"/>
</dbReference>
<comment type="similarity">
    <text evidence="2">Belongs to the glycoprotein hormones subunit beta family.</text>
</comment>
<dbReference type="Gene3D" id="2.10.90.10">
    <property type="entry name" value="Cystine-knot cytokines"/>
    <property type="match status" value="1"/>
</dbReference>
<proteinExistence type="evidence at transcript level"/>
<feature type="chain" id="PRO_5033291837" evidence="5">
    <location>
        <begin position="25"/>
        <end position="139"/>
    </location>
</feature>
<evidence type="ECO:0000313" key="9">
    <source>
        <dbReference type="Proteomes" id="UP000242188"/>
    </source>
</evidence>
<dbReference type="SUPFAM" id="SSF57501">
    <property type="entry name" value="Cystine-knot cytokines"/>
    <property type="match status" value="1"/>
</dbReference>
<gene>
    <name evidence="8" type="ORF">KP79_PYT09485</name>
</gene>
<feature type="domain" description="Glycoprotein hormone subunit beta" evidence="6">
    <location>
        <begin position="60"/>
        <end position="136"/>
    </location>
</feature>
<reference evidence="8 9" key="1">
    <citation type="journal article" date="2017" name="Nat. Ecol. Evol.">
        <title>Scallop genome provides insights into evolution of bilaterian karyotype and development.</title>
        <authorList>
            <person name="Wang S."/>
            <person name="Zhang J."/>
            <person name="Jiao W."/>
            <person name="Li J."/>
            <person name="Xun X."/>
            <person name="Sun Y."/>
            <person name="Guo X."/>
            <person name="Huan P."/>
            <person name="Dong B."/>
            <person name="Zhang L."/>
            <person name="Hu X."/>
            <person name="Sun X."/>
            <person name="Wang J."/>
            <person name="Zhao C."/>
            <person name="Wang Y."/>
            <person name="Wang D."/>
            <person name="Huang X."/>
            <person name="Wang R."/>
            <person name="Lv J."/>
            <person name="Li Y."/>
            <person name="Zhang Z."/>
            <person name="Liu B."/>
            <person name="Lu W."/>
            <person name="Hui Y."/>
            <person name="Liang J."/>
            <person name="Zhou Z."/>
            <person name="Hou R."/>
            <person name="Li X."/>
            <person name="Liu Y."/>
            <person name="Li H."/>
            <person name="Ning X."/>
            <person name="Lin Y."/>
            <person name="Zhao L."/>
            <person name="Xing Q."/>
            <person name="Dou J."/>
            <person name="Li Y."/>
            <person name="Mao J."/>
            <person name="Guo H."/>
            <person name="Dou H."/>
            <person name="Li T."/>
            <person name="Mu C."/>
            <person name="Jiang W."/>
            <person name="Fu Q."/>
            <person name="Fu X."/>
            <person name="Miao Y."/>
            <person name="Liu J."/>
            <person name="Yu Q."/>
            <person name="Li R."/>
            <person name="Liao H."/>
            <person name="Li X."/>
            <person name="Kong Y."/>
            <person name="Jiang Z."/>
            <person name="Chourrout D."/>
            <person name="Li R."/>
            <person name="Bao Z."/>
        </authorList>
    </citation>
    <scope>NUCLEOTIDE SEQUENCE [LARGE SCALE GENOMIC DNA]</scope>
    <source>
        <strain evidence="8 9">PY_sf001</strain>
    </source>
</reference>
<evidence type="ECO:0000256" key="1">
    <source>
        <dbReference type="ARBA" id="ARBA00004613"/>
    </source>
</evidence>
<dbReference type="EMBL" id="MH045225">
    <property type="protein sequence ID" value="AXN93493.1"/>
    <property type="molecule type" value="mRNA"/>
</dbReference>
<dbReference type="CDD" id="cd00069">
    <property type="entry name" value="GHB_like"/>
    <property type="match status" value="1"/>
</dbReference>
<organism evidence="8 9">
    <name type="scientific">Mizuhopecten yessoensis</name>
    <name type="common">Japanese scallop</name>
    <name type="synonym">Patinopecten yessoensis</name>
    <dbReference type="NCBI Taxonomy" id="6573"/>
    <lineage>
        <taxon>Eukaryota</taxon>
        <taxon>Metazoa</taxon>
        <taxon>Spiralia</taxon>
        <taxon>Lophotrochozoa</taxon>
        <taxon>Mollusca</taxon>
        <taxon>Bivalvia</taxon>
        <taxon>Autobranchia</taxon>
        <taxon>Pteriomorphia</taxon>
        <taxon>Pectinida</taxon>
        <taxon>Pectinoidea</taxon>
        <taxon>Pectinidae</taxon>
        <taxon>Mizuhopecten</taxon>
    </lineage>
</organism>
<comment type="subcellular location">
    <subcellularLocation>
        <location evidence="1">Secreted</location>
    </subcellularLocation>
</comment>
<dbReference type="PANTHER" id="PTHR11515">
    <property type="entry name" value="GLYCOPROTEIN HORMONE BETA CHAIN"/>
    <property type="match status" value="1"/>
</dbReference>
<feature type="signal peptide" evidence="5">
    <location>
        <begin position="1"/>
        <end position="24"/>
    </location>
</feature>
<dbReference type="InterPro" id="IPR006208">
    <property type="entry name" value="Glyco_hormone_CN"/>
</dbReference>
<keyword evidence="3" id="KW-0964">Secreted</keyword>
<dbReference type="STRING" id="6573.A0A210QNP5"/>
<dbReference type="GO" id="GO:0005615">
    <property type="term" value="C:extracellular space"/>
    <property type="evidence" value="ECO:0007669"/>
    <property type="project" value="TreeGrafter"/>
</dbReference>
<protein>
    <submittedName>
        <fullName evidence="7 8">Glycoprotein hormone beta-5</fullName>
    </submittedName>
</protein>
<evidence type="ECO:0000256" key="2">
    <source>
        <dbReference type="ARBA" id="ARBA00006552"/>
    </source>
</evidence>
<accession>A0A210QNP5</accession>
<dbReference type="Proteomes" id="UP000242188">
    <property type="component" value="Unassembled WGS sequence"/>
</dbReference>
<sequence length="139" mass="15302">MVSLWGYLPLTLLISFLALCSGSGGESGGTSASCFERIFKMFASKPYRTPSGIELPCKDMIPVRSCWGRCDSSEVPDYRIPYKISNHSVCTYGGQRKRTLTLTHCHPLHPDPTYTVYDATHCVCGSCDSDFTSCENLNG</sequence>